<keyword evidence="2" id="KW-1185">Reference proteome</keyword>
<name>A0ABS8VKD1_DATST</name>
<evidence type="ECO:0000313" key="2">
    <source>
        <dbReference type="Proteomes" id="UP000823775"/>
    </source>
</evidence>
<evidence type="ECO:0000313" key="1">
    <source>
        <dbReference type="EMBL" id="MCE0480677.1"/>
    </source>
</evidence>
<proteinExistence type="predicted"/>
<dbReference type="Proteomes" id="UP000823775">
    <property type="component" value="Unassembled WGS sequence"/>
</dbReference>
<reference evidence="1 2" key="1">
    <citation type="journal article" date="2021" name="BMC Genomics">
        <title>Datura genome reveals duplications of psychoactive alkaloid biosynthetic genes and high mutation rate following tissue culture.</title>
        <authorList>
            <person name="Rajewski A."/>
            <person name="Carter-House D."/>
            <person name="Stajich J."/>
            <person name="Litt A."/>
        </authorList>
    </citation>
    <scope>NUCLEOTIDE SEQUENCE [LARGE SCALE GENOMIC DNA]</scope>
    <source>
        <strain evidence="1">AR-01</strain>
    </source>
</reference>
<dbReference type="EMBL" id="JACEIK010005085">
    <property type="protein sequence ID" value="MCE0480677.1"/>
    <property type="molecule type" value="Genomic_DNA"/>
</dbReference>
<comment type="caution">
    <text evidence="1">The sequence shown here is derived from an EMBL/GenBank/DDBJ whole genome shotgun (WGS) entry which is preliminary data.</text>
</comment>
<organism evidence="1 2">
    <name type="scientific">Datura stramonium</name>
    <name type="common">Jimsonweed</name>
    <name type="synonym">Common thornapple</name>
    <dbReference type="NCBI Taxonomy" id="4076"/>
    <lineage>
        <taxon>Eukaryota</taxon>
        <taxon>Viridiplantae</taxon>
        <taxon>Streptophyta</taxon>
        <taxon>Embryophyta</taxon>
        <taxon>Tracheophyta</taxon>
        <taxon>Spermatophyta</taxon>
        <taxon>Magnoliopsida</taxon>
        <taxon>eudicotyledons</taxon>
        <taxon>Gunneridae</taxon>
        <taxon>Pentapetalae</taxon>
        <taxon>asterids</taxon>
        <taxon>lamiids</taxon>
        <taxon>Solanales</taxon>
        <taxon>Solanaceae</taxon>
        <taxon>Solanoideae</taxon>
        <taxon>Datureae</taxon>
        <taxon>Datura</taxon>
    </lineage>
</organism>
<gene>
    <name evidence="1" type="ORF">HAX54_037713</name>
</gene>
<protein>
    <submittedName>
        <fullName evidence="1">Uncharacterized protein</fullName>
    </submittedName>
</protein>
<accession>A0ABS8VKD1</accession>
<sequence>MATRAAQATQATQAAAAKAVALVAAQEAIANPPKVENVFVDGAQEIDYAIAINHVANDAIQLRVFKYSLASKAKAWLHENILLEKFYMGLDSLNQYVANNAAGAVSWTKPQQELLIC</sequence>